<accession>A0A6A5XK58</accession>
<evidence type="ECO:0000256" key="1">
    <source>
        <dbReference type="SAM" id="MobiDB-lite"/>
    </source>
</evidence>
<dbReference type="GeneID" id="54279585"/>
<reference evidence="2" key="1">
    <citation type="journal article" date="2020" name="Stud. Mycol.">
        <title>101 Dothideomycetes genomes: a test case for predicting lifestyles and emergence of pathogens.</title>
        <authorList>
            <person name="Haridas S."/>
            <person name="Albert R."/>
            <person name="Binder M."/>
            <person name="Bloem J."/>
            <person name="Labutti K."/>
            <person name="Salamov A."/>
            <person name="Andreopoulos B."/>
            <person name="Baker S."/>
            <person name="Barry K."/>
            <person name="Bills G."/>
            <person name="Bluhm B."/>
            <person name="Cannon C."/>
            <person name="Castanera R."/>
            <person name="Culley D."/>
            <person name="Daum C."/>
            <person name="Ezra D."/>
            <person name="Gonzalez J."/>
            <person name="Henrissat B."/>
            <person name="Kuo A."/>
            <person name="Liang C."/>
            <person name="Lipzen A."/>
            <person name="Lutzoni F."/>
            <person name="Magnuson J."/>
            <person name="Mondo S."/>
            <person name="Nolan M."/>
            <person name="Ohm R."/>
            <person name="Pangilinan J."/>
            <person name="Park H.-J."/>
            <person name="Ramirez L."/>
            <person name="Alfaro M."/>
            <person name="Sun H."/>
            <person name="Tritt A."/>
            <person name="Yoshinaga Y."/>
            <person name="Zwiers L.-H."/>
            <person name="Turgeon B."/>
            <person name="Goodwin S."/>
            <person name="Spatafora J."/>
            <person name="Crous P."/>
            <person name="Grigoriev I."/>
        </authorList>
    </citation>
    <scope>NUCLEOTIDE SEQUENCE</scope>
    <source>
        <strain evidence="2">CBS 175.79</strain>
    </source>
</reference>
<proteinExistence type="predicted"/>
<evidence type="ECO:0000313" key="2">
    <source>
        <dbReference type="EMBL" id="KAF2013197.1"/>
    </source>
</evidence>
<keyword evidence="3" id="KW-1185">Reference proteome</keyword>
<dbReference type="EMBL" id="ML978071">
    <property type="protein sequence ID" value="KAF2013197.1"/>
    <property type="molecule type" value="Genomic_DNA"/>
</dbReference>
<name>A0A6A5XK58_9PLEO</name>
<dbReference type="AlphaFoldDB" id="A0A6A5XK58"/>
<feature type="region of interest" description="Disordered" evidence="1">
    <location>
        <begin position="30"/>
        <end position="87"/>
    </location>
</feature>
<gene>
    <name evidence="2" type="ORF">BU24DRAFT_231934</name>
</gene>
<dbReference type="RefSeq" id="XP_033381536.1">
    <property type="nucleotide sequence ID" value="XM_033522188.1"/>
</dbReference>
<dbReference type="Proteomes" id="UP000799778">
    <property type="component" value="Unassembled WGS sequence"/>
</dbReference>
<sequence length="179" mass="20089">MHPSIWHLAGQNHSITSQIIGCGAPRPVTTLYPHKPAARPGQTGQARRGLGAESGRSHPWGGRQQSKRESERAKFLTPSPSSQRGKIRYSTGMKVSSKRTTANHSRMEVRNTVFLFRSPIGWLSSSVNCHLFYYFHPFQQMDRVVVYYTQSEYFTLPLPTSRHVFRGHAPVALGVGTVQ</sequence>
<evidence type="ECO:0000313" key="3">
    <source>
        <dbReference type="Proteomes" id="UP000799778"/>
    </source>
</evidence>
<protein>
    <submittedName>
        <fullName evidence="2">Uncharacterized protein</fullName>
    </submittedName>
</protein>
<organism evidence="2 3">
    <name type="scientific">Aaosphaeria arxii CBS 175.79</name>
    <dbReference type="NCBI Taxonomy" id="1450172"/>
    <lineage>
        <taxon>Eukaryota</taxon>
        <taxon>Fungi</taxon>
        <taxon>Dikarya</taxon>
        <taxon>Ascomycota</taxon>
        <taxon>Pezizomycotina</taxon>
        <taxon>Dothideomycetes</taxon>
        <taxon>Pleosporomycetidae</taxon>
        <taxon>Pleosporales</taxon>
        <taxon>Pleosporales incertae sedis</taxon>
        <taxon>Aaosphaeria</taxon>
    </lineage>
</organism>